<name>A0A8S2D1N6_9BILA</name>
<evidence type="ECO:0000313" key="6">
    <source>
        <dbReference type="Proteomes" id="UP000677228"/>
    </source>
</evidence>
<feature type="domain" description="Peptidase A2" evidence="3">
    <location>
        <begin position="337"/>
        <end position="353"/>
    </location>
</feature>
<gene>
    <name evidence="4" type="ORF">OVA965_LOCUS7355</name>
    <name evidence="5" type="ORF">TMI583_LOCUS7350</name>
</gene>
<evidence type="ECO:0000256" key="2">
    <source>
        <dbReference type="SAM" id="MobiDB-lite"/>
    </source>
</evidence>
<dbReference type="AlphaFoldDB" id="A0A8S2D1N6"/>
<feature type="compositionally biased region" description="Low complexity" evidence="2">
    <location>
        <begin position="7"/>
        <end position="21"/>
    </location>
</feature>
<dbReference type="CDD" id="cd00303">
    <property type="entry name" value="retropepsin_like"/>
    <property type="match status" value="1"/>
</dbReference>
<dbReference type="EMBL" id="CAJOBA010002331">
    <property type="protein sequence ID" value="CAF3640388.1"/>
    <property type="molecule type" value="Genomic_DNA"/>
</dbReference>
<dbReference type="InterPro" id="IPR021109">
    <property type="entry name" value="Peptidase_aspartic_dom_sf"/>
</dbReference>
<keyword evidence="1" id="KW-0378">Hydrolase</keyword>
<dbReference type="SUPFAM" id="SSF50630">
    <property type="entry name" value="Acid proteases"/>
    <property type="match status" value="1"/>
</dbReference>
<dbReference type="Pfam" id="PF13975">
    <property type="entry name" value="gag-asp_proteas"/>
    <property type="match status" value="1"/>
</dbReference>
<dbReference type="GO" id="GO:0004190">
    <property type="term" value="F:aspartic-type endopeptidase activity"/>
    <property type="evidence" value="ECO:0007669"/>
    <property type="project" value="InterPro"/>
</dbReference>
<dbReference type="PROSITE" id="PS50175">
    <property type="entry name" value="ASP_PROT_RETROV"/>
    <property type="match status" value="1"/>
</dbReference>
<dbReference type="PROSITE" id="PS00141">
    <property type="entry name" value="ASP_PROTEASE"/>
    <property type="match status" value="1"/>
</dbReference>
<dbReference type="InterPro" id="IPR005162">
    <property type="entry name" value="Retrotrans_gag_dom"/>
</dbReference>
<dbReference type="Pfam" id="PF03732">
    <property type="entry name" value="Retrotrans_gag"/>
    <property type="match status" value="1"/>
</dbReference>
<dbReference type="GO" id="GO:0006508">
    <property type="term" value="P:proteolysis"/>
    <property type="evidence" value="ECO:0007669"/>
    <property type="project" value="InterPro"/>
</dbReference>
<sequence length="609" mass="70525">MHLRSHTQTTGQQPGQQPLPQRNRPKVKIPIQQDYTIMERALAEIDVKFKGGQNDNAIKWLEMVESRFSCFDGISDPDKRKKISLRLEDDALTWYEENKANIASWADFKQAMIAKYPSTLTPKLSFIRINDYEARQQQDNESVTSYYIEKINLANMASPSIPDNMLVSALIKGLLPLYHQQLYGKLSTITTPALFLSTLQGIEQEMQWLSSHNQQQSTNINYPSEDQYIQPSVNAIRQRHHCTTITRQNVNLKPPVYFQNNNNQQPRLDSTLLMNPRSDDHQRRPWNRNSQQYYSVQQYQRQQVKRRSEDGMISEYQNPSPKSSLSIIKVNVNVRWVKALVDTGSSTTVISENLLRKLHHKKIQNRYKIKSYRTANNSELVTNGNVELKVKRNNLRTTIMADISTTICTDLILGTDWCSKYDVNVCFSSKTVKIGENRNNWWQKSEIKFEPCLDEEIYPVRLINTVIIQPHTEQLTEITVPVRQRDTMIFSPDHQLQQLRWIMMPNAVVKINDYHSIISITNPTDNPKMIFRNTVIGVIRTPPVESECIPIMALIQDKKNLLHQTNTDPDNMCRTCKTQFQSRNLLMAHLKDMDHGTKSRPGIEIGVVD</sequence>
<organism evidence="4 6">
    <name type="scientific">Didymodactylos carnosus</name>
    <dbReference type="NCBI Taxonomy" id="1234261"/>
    <lineage>
        <taxon>Eukaryota</taxon>
        <taxon>Metazoa</taxon>
        <taxon>Spiralia</taxon>
        <taxon>Gnathifera</taxon>
        <taxon>Rotifera</taxon>
        <taxon>Eurotatoria</taxon>
        <taxon>Bdelloidea</taxon>
        <taxon>Philodinida</taxon>
        <taxon>Philodinidae</taxon>
        <taxon>Didymodactylos</taxon>
    </lineage>
</organism>
<protein>
    <recommendedName>
        <fullName evidence="3">Peptidase A2 domain-containing protein</fullName>
    </recommendedName>
</protein>
<feature type="region of interest" description="Disordered" evidence="2">
    <location>
        <begin position="1"/>
        <end position="27"/>
    </location>
</feature>
<accession>A0A8S2D1N6</accession>
<dbReference type="Gene3D" id="2.40.70.10">
    <property type="entry name" value="Acid Proteases"/>
    <property type="match status" value="1"/>
</dbReference>
<evidence type="ECO:0000256" key="1">
    <source>
        <dbReference type="ARBA" id="ARBA00022801"/>
    </source>
</evidence>
<dbReference type="EMBL" id="CAJNOK010002331">
    <property type="protein sequence ID" value="CAF0855276.1"/>
    <property type="molecule type" value="Genomic_DNA"/>
</dbReference>
<dbReference type="InterPro" id="IPR013087">
    <property type="entry name" value="Znf_C2H2_type"/>
</dbReference>
<reference evidence="4" key="1">
    <citation type="submission" date="2021-02" db="EMBL/GenBank/DDBJ databases">
        <authorList>
            <person name="Nowell W R."/>
        </authorList>
    </citation>
    <scope>NUCLEOTIDE SEQUENCE</scope>
</reference>
<evidence type="ECO:0000313" key="5">
    <source>
        <dbReference type="EMBL" id="CAF3640388.1"/>
    </source>
</evidence>
<evidence type="ECO:0000259" key="3">
    <source>
        <dbReference type="PROSITE" id="PS50175"/>
    </source>
</evidence>
<dbReference type="Proteomes" id="UP000677228">
    <property type="component" value="Unassembled WGS sequence"/>
</dbReference>
<dbReference type="PROSITE" id="PS00028">
    <property type="entry name" value="ZINC_FINGER_C2H2_1"/>
    <property type="match status" value="1"/>
</dbReference>
<comment type="caution">
    <text evidence="4">The sequence shown here is derived from an EMBL/GenBank/DDBJ whole genome shotgun (WGS) entry which is preliminary data.</text>
</comment>
<evidence type="ECO:0000313" key="4">
    <source>
        <dbReference type="EMBL" id="CAF0855276.1"/>
    </source>
</evidence>
<dbReference type="InterPro" id="IPR001995">
    <property type="entry name" value="Peptidase_A2_cat"/>
</dbReference>
<proteinExistence type="predicted"/>
<dbReference type="Proteomes" id="UP000682733">
    <property type="component" value="Unassembled WGS sequence"/>
</dbReference>
<dbReference type="InterPro" id="IPR001969">
    <property type="entry name" value="Aspartic_peptidase_AS"/>
</dbReference>